<dbReference type="RefSeq" id="WP_213495733.1">
    <property type="nucleotide sequence ID" value="NZ_CP074694.1"/>
</dbReference>
<reference evidence="1" key="1">
    <citation type="submission" date="2021-05" db="EMBL/GenBank/DDBJ databases">
        <title>Complete genome sequence of the cellulolytic planctomycete Telmatocola sphagniphila SP2T and characterization of the first cellulase from planctomycetes.</title>
        <authorList>
            <person name="Rakitin A.L."/>
            <person name="Beletsky A.V."/>
            <person name="Naumoff D.G."/>
            <person name="Kulichevskaya I.S."/>
            <person name="Mardanov A.V."/>
            <person name="Ravin N.V."/>
            <person name="Dedysh S.N."/>
        </authorList>
    </citation>
    <scope>NUCLEOTIDE SEQUENCE</scope>
    <source>
        <strain evidence="1">SP2T</strain>
    </source>
</reference>
<dbReference type="EMBL" id="CP074694">
    <property type="protein sequence ID" value="QVL31639.1"/>
    <property type="molecule type" value="Genomic_DNA"/>
</dbReference>
<name>A0A8E6ESY8_9BACT</name>
<gene>
    <name evidence="1" type="ORF">KIH39_22775</name>
</gene>
<accession>A0A8E6ESY8</accession>
<dbReference type="KEGG" id="tsph:KIH39_22775"/>
<dbReference type="AlphaFoldDB" id="A0A8E6ESY8"/>
<proteinExistence type="predicted"/>
<sequence>MNLILESLQYHRNGISGAPFHVLIFRDPDEGRMLGIVFEQSHHVAVFNLDKLALGNIAFGG</sequence>
<dbReference type="Proteomes" id="UP000676194">
    <property type="component" value="Chromosome"/>
</dbReference>
<evidence type="ECO:0000313" key="2">
    <source>
        <dbReference type="Proteomes" id="UP000676194"/>
    </source>
</evidence>
<organism evidence="1 2">
    <name type="scientific">Telmatocola sphagniphila</name>
    <dbReference type="NCBI Taxonomy" id="1123043"/>
    <lineage>
        <taxon>Bacteria</taxon>
        <taxon>Pseudomonadati</taxon>
        <taxon>Planctomycetota</taxon>
        <taxon>Planctomycetia</taxon>
        <taxon>Gemmatales</taxon>
        <taxon>Gemmataceae</taxon>
    </lineage>
</organism>
<evidence type="ECO:0000313" key="1">
    <source>
        <dbReference type="EMBL" id="QVL31639.1"/>
    </source>
</evidence>
<protein>
    <submittedName>
        <fullName evidence="1">Uncharacterized protein</fullName>
    </submittedName>
</protein>
<keyword evidence="2" id="KW-1185">Reference proteome</keyword>